<dbReference type="PANTHER" id="PTHR43284:SF1">
    <property type="entry name" value="ASPARAGINE SYNTHETASE"/>
    <property type="match status" value="1"/>
</dbReference>
<evidence type="ECO:0000313" key="13">
    <source>
        <dbReference type="Proteomes" id="UP000030184"/>
    </source>
</evidence>
<feature type="binding site" evidence="9">
    <location>
        <position position="297"/>
    </location>
    <ligand>
        <name>ATP</name>
        <dbReference type="ChEBI" id="CHEBI:30616"/>
    </ligand>
</feature>
<feature type="domain" description="Glutamine amidotransferase type-2" evidence="11">
    <location>
        <begin position="2"/>
        <end position="218"/>
    </location>
</feature>
<evidence type="ECO:0000256" key="1">
    <source>
        <dbReference type="ARBA" id="ARBA00005187"/>
    </source>
</evidence>
<organism evidence="12 13">
    <name type="scientific">Jejuia pallidilutea</name>
    <dbReference type="NCBI Taxonomy" id="504487"/>
    <lineage>
        <taxon>Bacteria</taxon>
        <taxon>Pseudomonadati</taxon>
        <taxon>Bacteroidota</taxon>
        <taxon>Flavobacteriia</taxon>
        <taxon>Flavobacteriales</taxon>
        <taxon>Flavobacteriaceae</taxon>
        <taxon>Jejuia</taxon>
    </lineage>
</organism>
<comment type="caution">
    <text evidence="12">The sequence shown here is derived from an EMBL/GenBank/DDBJ whole genome shotgun (WGS) entry which is preliminary data.</text>
</comment>
<dbReference type="Pfam" id="PF00733">
    <property type="entry name" value="Asn_synthase"/>
    <property type="match status" value="1"/>
</dbReference>
<dbReference type="GO" id="GO:0005524">
    <property type="term" value="F:ATP binding"/>
    <property type="evidence" value="ECO:0007669"/>
    <property type="project" value="UniProtKB-KW"/>
</dbReference>
<feature type="site" description="Important for beta-aspartyl-AMP intermediate formation" evidence="10">
    <location>
        <position position="372"/>
    </location>
</feature>
<dbReference type="PROSITE" id="PS51278">
    <property type="entry name" value="GATASE_TYPE_2"/>
    <property type="match status" value="1"/>
</dbReference>
<keyword evidence="4 9" id="KW-0547">Nucleotide-binding</keyword>
<evidence type="ECO:0000256" key="5">
    <source>
        <dbReference type="ARBA" id="ARBA00022840"/>
    </source>
</evidence>
<dbReference type="GO" id="GO:0006529">
    <property type="term" value="P:asparagine biosynthetic process"/>
    <property type="evidence" value="ECO:0007669"/>
    <property type="project" value="UniProtKB-KW"/>
</dbReference>
<dbReference type="Proteomes" id="UP000030184">
    <property type="component" value="Unassembled WGS sequence"/>
</dbReference>
<dbReference type="Pfam" id="PF13537">
    <property type="entry name" value="GATase_7"/>
    <property type="match status" value="1"/>
</dbReference>
<dbReference type="EC" id="6.3.5.4" evidence="3"/>
<keyword evidence="5 9" id="KW-0067">ATP-binding</keyword>
<dbReference type="RefSeq" id="WP_045372528.1">
    <property type="nucleotide sequence ID" value="NZ_BBNY01000076.1"/>
</dbReference>
<dbReference type="OrthoDB" id="9763290at2"/>
<dbReference type="InterPro" id="IPR051786">
    <property type="entry name" value="ASN_synthetase/amidase"/>
</dbReference>
<feature type="binding site" evidence="9">
    <location>
        <position position="105"/>
    </location>
    <ligand>
        <name>L-glutamine</name>
        <dbReference type="ChEBI" id="CHEBI:58359"/>
    </ligand>
</feature>
<dbReference type="InterPro" id="IPR001962">
    <property type="entry name" value="Asn_synthase"/>
</dbReference>
<evidence type="ECO:0000256" key="3">
    <source>
        <dbReference type="ARBA" id="ARBA00012737"/>
    </source>
</evidence>
<evidence type="ECO:0000256" key="2">
    <source>
        <dbReference type="ARBA" id="ARBA00005752"/>
    </source>
</evidence>
<dbReference type="InterPro" id="IPR033738">
    <property type="entry name" value="AsnB_N"/>
</dbReference>
<reference evidence="13" key="1">
    <citation type="journal article" date="2014" name="Genome Announc.">
        <title>Draft Genome Sequence of Marine Flavobacterium Jejuia pallidilutea Strain 11shimoA1 and Pigmentation Mutants.</title>
        <authorList>
            <person name="Takatani N."/>
            <person name="Nakanishi M."/>
            <person name="Meirelles P."/>
            <person name="Mino S."/>
            <person name="Suda W."/>
            <person name="Oshima K."/>
            <person name="Hattori M."/>
            <person name="Ohkuma M."/>
            <person name="Hosokawa M."/>
            <person name="Miyashita K."/>
            <person name="Thompson F.L."/>
            <person name="Niwa A."/>
            <person name="Sawabe T."/>
            <person name="Sawabe T."/>
        </authorList>
    </citation>
    <scope>NUCLEOTIDE SEQUENCE [LARGE SCALE GENOMIC DNA]</scope>
    <source>
        <strain evidence="13">JCM 19538</strain>
    </source>
</reference>
<dbReference type="NCBIfam" id="TIGR01536">
    <property type="entry name" value="asn_synth_AEB"/>
    <property type="match status" value="1"/>
</dbReference>
<gene>
    <name evidence="12" type="ORF">JCM19538_390</name>
</gene>
<feature type="active site" description="For GATase activity" evidence="8">
    <location>
        <position position="2"/>
    </location>
</feature>
<dbReference type="SUPFAM" id="SSF52402">
    <property type="entry name" value="Adenine nucleotide alpha hydrolases-like"/>
    <property type="match status" value="1"/>
</dbReference>
<dbReference type="Gene3D" id="3.60.20.10">
    <property type="entry name" value="Glutamine Phosphoribosylpyrophosphate, subunit 1, domain 1"/>
    <property type="match status" value="1"/>
</dbReference>
<dbReference type="EMBL" id="BBNY01000076">
    <property type="protein sequence ID" value="GAL90625.1"/>
    <property type="molecule type" value="Genomic_DNA"/>
</dbReference>
<proteinExistence type="inferred from homology"/>
<keyword evidence="8" id="KW-0028">Amino-acid biosynthesis</keyword>
<dbReference type="InterPro" id="IPR029055">
    <property type="entry name" value="Ntn_hydrolases_N"/>
</dbReference>
<dbReference type="InterPro" id="IPR014729">
    <property type="entry name" value="Rossmann-like_a/b/a_fold"/>
</dbReference>
<evidence type="ECO:0000313" key="12">
    <source>
        <dbReference type="EMBL" id="GAL90625.1"/>
    </source>
</evidence>
<dbReference type="AlphaFoldDB" id="A0A098LUS0"/>
<keyword evidence="12" id="KW-0436">Ligase</keyword>
<evidence type="ECO:0000256" key="4">
    <source>
        <dbReference type="ARBA" id="ARBA00022741"/>
    </source>
</evidence>
<dbReference type="SUPFAM" id="SSF56235">
    <property type="entry name" value="N-terminal nucleophile aminohydrolases (Ntn hydrolases)"/>
    <property type="match status" value="1"/>
</dbReference>
<dbReference type="GO" id="GO:0005829">
    <property type="term" value="C:cytosol"/>
    <property type="evidence" value="ECO:0007669"/>
    <property type="project" value="TreeGrafter"/>
</dbReference>
<keyword evidence="8" id="KW-0061">Asparagine biosynthesis</keyword>
<evidence type="ECO:0000259" key="11">
    <source>
        <dbReference type="PROSITE" id="PS51278"/>
    </source>
</evidence>
<accession>A0A098LUS0</accession>
<dbReference type="CDD" id="cd01991">
    <property type="entry name" value="Asn_synthase_B_C"/>
    <property type="match status" value="1"/>
</dbReference>
<dbReference type="InterPro" id="IPR017932">
    <property type="entry name" value="GATase_2_dom"/>
</dbReference>
<comment type="similarity">
    <text evidence="2">Belongs to the asparagine synthetase family.</text>
</comment>
<dbReference type="PANTHER" id="PTHR43284">
    <property type="entry name" value="ASPARAGINE SYNTHETASE (GLUTAMINE-HYDROLYZING)"/>
    <property type="match status" value="1"/>
</dbReference>
<sequence>MCGINGYIALHNQNEQKVKGLLSKMNDLIFHRGPDEDGFFCENTASSTLGMAMRRLSIIDLSSGKQPIFSDDKSIVIVFNGEIYNYRELKEKLKKLGVTFNTTSDTEVILKLYEKFGVDAFKELDGMFGFSIYDKNKNKVYIARDFFGEKPLYYYKSDTQFIWASELKSIINVIDKKPQLNSKGLNLYFRLTYIPAPYTIYENIHKLKQNHYIAYDVENNTFSIHQIEKETNNATPKIDVSFDEAKKSVRDLMYESVTSRAVSDVPIGTFLSGGVDSSVVSLCLSQFASTPIDTFSIGFEKKSYDESDKSRVVAKLINSNHHEFIINEKDLAEDVNKILLNFDEPFSDSSSLPTYLVSNRTKNHVKVALTGDGGDEVFGGYNKYYIGKLNTKYTNIVPKGLHGFVKNVTSPLLKTSSDKRGKRFKIKRLLNSIDYNGGDYYWDILSLGFQKNTLGAFLLPKYLNDDLFDVYKKDTGITHPKTLTDFRLIDKVTSLEGDMLVKVDRTSMLNSLECRAPFLNKKVWNYTNTLPEDFLMKGWNKKYILKEAFRDQFPKDFLDKSKSGFGAPVGDWLKSSLRAELESYVTENELIDQNIFHVDNIINLVKNHISGKEDNTFKVWTFYCFQKWYHNIYKRL</sequence>
<dbReference type="PIRSF" id="PIRSF001589">
    <property type="entry name" value="Asn_synthetase_glu-h"/>
    <property type="match status" value="1"/>
</dbReference>
<evidence type="ECO:0000256" key="6">
    <source>
        <dbReference type="ARBA" id="ARBA00022962"/>
    </source>
</evidence>
<keyword evidence="13" id="KW-1185">Reference proteome</keyword>
<dbReference type="CDD" id="cd00712">
    <property type="entry name" value="AsnB"/>
    <property type="match status" value="1"/>
</dbReference>
<protein>
    <recommendedName>
        <fullName evidence="3">asparagine synthase (glutamine-hydrolyzing)</fullName>
        <ecNumber evidence="3">6.3.5.4</ecNumber>
    </recommendedName>
</protein>
<comment type="pathway">
    <text evidence="1">Amino-acid biosynthesis; L-asparagine biosynthesis; L-asparagine from L-aspartate (L-Gln route): step 1/1.</text>
</comment>
<dbReference type="GO" id="GO:0004066">
    <property type="term" value="F:asparagine synthase (glutamine-hydrolyzing) activity"/>
    <property type="evidence" value="ECO:0007669"/>
    <property type="project" value="UniProtKB-EC"/>
</dbReference>
<evidence type="ECO:0000256" key="7">
    <source>
        <dbReference type="ARBA" id="ARBA00048741"/>
    </source>
</evidence>
<evidence type="ECO:0000256" key="8">
    <source>
        <dbReference type="PIRSR" id="PIRSR001589-1"/>
    </source>
</evidence>
<comment type="catalytic activity">
    <reaction evidence="7">
        <text>L-aspartate + L-glutamine + ATP + H2O = L-asparagine + L-glutamate + AMP + diphosphate + H(+)</text>
        <dbReference type="Rhea" id="RHEA:12228"/>
        <dbReference type="ChEBI" id="CHEBI:15377"/>
        <dbReference type="ChEBI" id="CHEBI:15378"/>
        <dbReference type="ChEBI" id="CHEBI:29985"/>
        <dbReference type="ChEBI" id="CHEBI:29991"/>
        <dbReference type="ChEBI" id="CHEBI:30616"/>
        <dbReference type="ChEBI" id="CHEBI:33019"/>
        <dbReference type="ChEBI" id="CHEBI:58048"/>
        <dbReference type="ChEBI" id="CHEBI:58359"/>
        <dbReference type="ChEBI" id="CHEBI:456215"/>
        <dbReference type="EC" id="6.3.5.4"/>
    </reaction>
</comment>
<keyword evidence="6 8" id="KW-0315">Glutamine amidotransferase</keyword>
<dbReference type="InterPro" id="IPR006426">
    <property type="entry name" value="Asn_synth_AEB"/>
</dbReference>
<evidence type="ECO:0000256" key="10">
    <source>
        <dbReference type="PIRSR" id="PIRSR001589-3"/>
    </source>
</evidence>
<name>A0A098LUS0_9FLAO</name>
<dbReference type="Gene3D" id="3.40.50.620">
    <property type="entry name" value="HUPs"/>
    <property type="match status" value="1"/>
</dbReference>
<evidence type="ECO:0000256" key="9">
    <source>
        <dbReference type="PIRSR" id="PIRSR001589-2"/>
    </source>
</evidence>